<proteinExistence type="predicted"/>
<dbReference type="Proteomes" id="UP001498421">
    <property type="component" value="Unassembled WGS sequence"/>
</dbReference>
<keyword evidence="2" id="KW-0732">Signal</keyword>
<feature type="signal peptide" evidence="2">
    <location>
        <begin position="1"/>
        <end position="16"/>
    </location>
</feature>
<name>A0ABR1I351_9HYPO</name>
<evidence type="ECO:0000313" key="4">
    <source>
        <dbReference type="Proteomes" id="UP001498421"/>
    </source>
</evidence>
<gene>
    <name evidence="3" type="ORF">QQZ08_005578</name>
</gene>
<accession>A0ABR1I351</accession>
<comment type="caution">
    <text evidence="3">The sequence shown here is derived from an EMBL/GenBank/DDBJ whole genome shotgun (WGS) entry which is preliminary data.</text>
</comment>
<organism evidence="3 4">
    <name type="scientific">Neonectria magnoliae</name>
    <dbReference type="NCBI Taxonomy" id="2732573"/>
    <lineage>
        <taxon>Eukaryota</taxon>
        <taxon>Fungi</taxon>
        <taxon>Dikarya</taxon>
        <taxon>Ascomycota</taxon>
        <taxon>Pezizomycotina</taxon>
        <taxon>Sordariomycetes</taxon>
        <taxon>Hypocreomycetidae</taxon>
        <taxon>Hypocreales</taxon>
        <taxon>Nectriaceae</taxon>
        <taxon>Neonectria</taxon>
    </lineage>
</organism>
<evidence type="ECO:0000313" key="3">
    <source>
        <dbReference type="EMBL" id="KAK7427965.1"/>
    </source>
</evidence>
<feature type="region of interest" description="Disordered" evidence="1">
    <location>
        <begin position="98"/>
        <end position="144"/>
    </location>
</feature>
<evidence type="ECO:0000256" key="2">
    <source>
        <dbReference type="SAM" id="SignalP"/>
    </source>
</evidence>
<feature type="compositionally biased region" description="Acidic residues" evidence="1">
    <location>
        <begin position="116"/>
        <end position="143"/>
    </location>
</feature>
<sequence length="167" mass="17541">MKSLSVSLLFVAGAVATMMPNSQSAGLKGRSEFCGYDTNGNGWSCLESGDICCWGDQIIGCMPVGYSCCTTGFYCKPDETCLLNTKTGVQNCISNDADATRTADSSDAGETGSKSDDDDDNDDDDSDSSKDDSDDDDDDDDDSAASIVLSSKTWALLPVLGAMVAWL</sequence>
<dbReference type="EMBL" id="JAZAVK010000047">
    <property type="protein sequence ID" value="KAK7427965.1"/>
    <property type="molecule type" value="Genomic_DNA"/>
</dbReference>
<reference evidence="3 4" key="1">
    <citation type="journal article" date="2025" name="Microbiol. Resour. Announc.">
        <title>Draft genome sequences for Neonectria magnoliae and Neonectria punicea, canker pathogens of Liriodendron tulipifera and Acer saccharum in West Virginia.</title>
        <authorList>
            <person name="Petronek H.M."/>
            <person name="Kasson M.T."/>
            <person name="Metheny A.M."/>
            <person name="Stauder C.M."/>
            <person name="Lovett B."/>
            <person name="Lynch S.C."/>
            <person name="Garnas J.R."/>
            <person name="Kasson L.R."/>
            <person name="Stajich J.E."/>
        </authorList>
    </citation>
    <scope>NUCLEOTIDE SEQUENCE [LARGE SCALE GENOMIC DNA]</scope>
    <source>
        <strain evidence="3 4">NRRL 64651</strain>
    </source>
</reference>
<feature type="compositionally biased region" description="Low complexity" evidence="1">
    <location>
        <begin position="98"/>
        <end position="108"/>
    </location>
</feature>
<evidence type="ECO:0000256" key="1">
    <source>
        <dbReference type="SAM" id="MobiDB-lite"/>
    </source>
</evidence>
<feature type="chain" id="PRO_5046738147" evidence="2">
    <location>
        <begin position="17"/>
        <end position="167"/>
    </location>
</feature>
<keyword evidence="4" id="KW-1185">Reference proteome</keyword>
<protein>
    <submittedName>
        <fullName evidence="3">Uncharacterized protein</fullName>
    </submittedName>
</protein>